<evidence type="ECO:0000313" key="2">
    <source>
        <dbReference type="Proteomes" id="UP000324748"/>
    </source>
</evidence>
<organism evidence="1 2">
    <name type="scientific">Puccinia graminis f. sp. tritici</name>
    <dbReference type="NCBI Taxonomy" id="56615"/>
    <lineage>
        <taxon>Eukaryota</taxon>
        <taxon>Fungi</taxon>
        <taxon>Dikarya</taxon>
        <taxon>Basidiomycota</taxon>
        <taxon>Pucciniomycotina</taxon>
        <taxon>Pucciniomycetes</taxon>
        <taxon>Pucciniales</taxon>
        <taxon>Pucciniaceae</taxon>
        <taxon>Puccinia</taxon>
    </lineage>
</organism>
<proteinExistence type="predicted"/>
<protein>
    <submittedName>
        <fullName evidence="1">Uncharacterized protein</fullName>
    </submittedName>
</protein>
<accession>A0A5B0LMT1</accession>
<keyword evidence="2" id="KW-1185">Reference proteome</keyword>
<gene>
    <name evidence="1" type="ORF">PGT21_025531</name>
</gene>
<dbReference type="EMBL" id="VSWC01000197">
    <property type="protein sequence ID" value="KAA1065120.1"/>
    <property type="molecule type" value="Genomic_DNA"/>
</dbReference>
<reference evidence="1 2" key="1">
    <citation type="submission" date="2019-05" db="EMBL/GenBank/DDBJ databases">
        <title>Emergence of the Ug99 lineage of the wheat stem rust pathogen through somatic hybridization.</title>
        <authorList>
            <person name="Li F."/>
            <person name="Upadhyaya N.M."/>
            <person name="Sperschneider J."/>
            <person name="Matny O."/>
            <person name="Nguyen-Phuc H."/>
            <person name="Mago R."/>
            <person name="Raley C."/>
            <person name="Miller M.E."/>
            <person name="Silverstein K.A.T."/>
            <person name="Henningsen E."/>
            <person name="Hirsch C.D."/>
            <person name="Visser B."/>
            <person name="Pretorius Z.A."/>
            <person name="Steffenson B.J."/>
            <person name="Schwessinger B."/>
            <person name="Dodds P.N."/>
            <person name="Figueroa M."/>
        </authorList>
    </citation>
    <scope>NUCLEOTIDE SEQUENCE [LARGE SCALE GENOMIC DNA]</scope>
    <source>
        <strain evidence="1">21-0</strain>
    </source>
</reference>
<evidence type="ECO:0000313" key="1">
    <source>
        <dbReference type="EMBL" id="KAA1065120.1"/>
    </source>
</evidence>
<comment type="caution">
    <text evidence="1">The sequence shown here is derived from an EMBL/GenBank/DDBJ whole genome shotgun (WGS) entry which is preliminary data.</text>
</comment>
<name>A0A5B0LMT1_PUCGR</name>
<dbReference type="Proteomes" id="UP000324748">
    <property type="component" value="Unassembled WGS sequence"/>
</dbReference>
<dbReference type="AlphaFoldDB" id="A0A5B0LMT1"/>
<sequence length="61" mass="6667">MPIRFRSTLPTSSTNSRLPISSVVFDRIFDALSTGLVGSRGFSSISRIVRVDWLGSAHGWA</sequence>